<accession>A0AAE1ABR6</accession>
<keyword evidence="3" id="KW-1185">Reference proteome</keyword>
<protein>
    <submittedName>
        <fullName evidence="2">Uncharacterized protein</fullName>
    </submittedName>
</protein>
<dbReference type="Proteomes" id="UP001283361">
    <property type="component" value="Unassembled WGS sequence"/>
</dbReference>
<evidence type="ECO:0000313" key="2">
    <source>
        <dbReference type="EMBL" id="KAK3784973.1"/>
    </source>
</evidence>
<organism evidence="2 3">
    <name type="scientific">Elysia crispata</name>
    <name type="common">lettuce slug</name>
    <dbReference type="NCBI Taxonomy" id="231223"/>
    <lineage>
        <taxon>Eukaryota</taxon>
        <taxon>Metazoa</taxon>
        <taxon>Spiralia</taxon>
        <taxon>Lophotrochozoa</taxon>
        <taxon>Mollusca</taxon>
        <taxon>Gastropoda</taxon>
        <taxon>Heterobranchia</taxon>
        <taxon>Euthyneura</taxon>
        <taxon>Panpulmonata</taxon>
        <taxon>Sacoglossa</taxon>
        <taxon>Placobranchoidea</taxon>
        <taxon>Plakobranchidae</taxon>
        <taxon>Elysia</taxon>
    </lineage>
</organism>
<feature type="region of interest" description="Disordered" evidence="1">
    <location>
        <begin position="47"/>
        <end position="69"/>
    </location>
</feature>
<dbReference type="AlphaFoldDB" id="A0AAE1ABR6"/>
<name>A0AAE1ABR6_9GAST</name>
<proteinExistence type="predicted"/>
<gene>
    <name evidence="2" type="ORF">RRG08_062718</name>
</gene>
<dbReference type="EMBL" id="JAWDGP010002178">
    <property type="protein sequence ID" value="KAK3784973.1"/>
    <property type="molecule type" value="Genomic_DNA"/>
</dbReference>
<comment type="caution">
    <text evidence="2">The sequence shown here is derived from an EMBL/GenBank/DDBJ whole genome shotgun (WGS) entry which is preliminary data.</text>
</comment>
<evidence type="ECO:0000313" key="3">
    <source>
        <dbReference type="Proteomes" id="UP001283361"/>
    </source>
</evidence>
<evidence type="ECO:0000256" key="1">
    <source>
        <dbReference type="SAM" id="MobiDB-lite"/>
    </source>
</evidence>
<sequence>MLEGLEEMWVLGKDHVKSIPQQCIPHQTWVKPGSTWVNLDQSSLHTGSSLRSGCPNSMAISTADHSSAD</sequence>
<reference evidence="2" key="1">
    <citation type="journal article" date="2023" name="G3 (Bethesda)">
        <title>A reference genome for the long-term kleptoplast-retaining sea slug Elysia crispata morphotype clarki.</title>
        <authorList>
            <person name="Eastman K.E."/>
            <person name="Pendleton A.L."/>
            <person name="Shaikh M.A."/>
            <person name="Suttiyut T."/>
            <person name="Ogas R."/>
            <person name="Tomko P."/>
            <person name="Gavelis G."/>
            <person name="Widhalm J.R."/>
            <person name="Wisecaver J.H."/>
        </authorList>
    </citation>
    <scope>NUCLEOTIDE SEQUENCE</scope>
    <source>
        <strain evidence="2">ECLA1</strain>
    </source>
</reference>